<dbReference type="GO" id="GO:0003677">
    <property type="term" value="F:DNA binding"/>
    <property type="evidence" value="ECO:0007669"/>
    <property type="project" value="InterPro"/>
</dbReference>
<evidence type="ECO:0000256" key="1">
    <source>
        <dbReference type="ARBA" id="ARBA00023172"/>
    </source>
</evidence>
<evidence type="ECO:0000313" key="4">
    <source>
        <dbReference type="EMBL" id="KRN12027.1"/>
    </source>
</evidence>
<sequence>MKQLKINNSEFIFAIPRTGLPPSSSAANQFLRKAIKEIGLNKPDFHFHSLRHTHVSYLISQGIDIAAISKRLGHANIAITLSIYAHLLDEYKDQQDAKIINSLNQVCATFVQHD</sequence>
<evidence type="ECO:0000313" key="6">
    <source>
        <dbReference type="Proteomes" id="UP000051521"/>
    </source>
</evidence>
<evidence type="ECO:0000259" key="2">
    <source>
        <dbReference type="PROSITE" id="PS51898"/>
    </source>
</evidence>
<evidence type="ECO:0000313" key="5">
    <source>
        <dbReference type="Proteomes" id="UP000009326"/>
    </source>
</evidence>
<organism evidence="3 5">
    <name type="scientific">Lactobacillus gigeriorum DSM 23908 = CRBIP 24.85</name>
    <dbReference type="NCBI Taxonomy" id="1423751"/>
    <lineage>
        <taxon>Bacteria</taxon>
        <taxon>Bacillati</taxon>
        <taxon>Bacillota</taxon>
        <taxon>Bacilli</taxon>
        <taxon>Lactobacillales</taxon>
        <taxon>Lactobacillaceae</taxon>
        <taxon>Lactobacillus</taxon>
    </lineage>
</organism>
<keyword evidence="1" id="KW-0233">DNA recombination</keyword>
<dbReference type="InterPro" id="IPR050090">
    <property type="entry name" value="Tyrosine_recombinase_XerCD"/>
</dbReference>
<comment type="caution">
    <text evidence="3">The sequence shown here is derived from an EMBL/GenBank/DDBJ whole genome shotgun (WGS) entry which is preliminary data.</text>
</comment>
<dbReference type="Gene3D" id="1.10.443.10">
    <property type="entry name" value="Intergrase catalytic core"/>
    <property type="match status" value="1"/>
</dbReference>
<reference evidence="3 5" key="1">
    <citation type="submission" date="2012-06" db="EMBL/GenBank/DDBJ databases">
        <title>Draft genome sequence of Lactobacillus gigeriorum CRBIP 24.85T, isolated from chicken crop.</title>
        <authorList>
            <person name="Cousin S."/>
            <person name="Ma L."/>
            <person name="Creno S."/>
            <person name="Clermont D."/>
            <person name="Loux V."/>
            <person name="Bizet C."/>
            <person name="Bouchier C."/>
        </authorList>
    </citation>
    <scope>NUCLEOTIDE SEQUENCE [LARGE SCALE GENOMIC DNA]</scope>
    <source>
        <strain evidence="5">CRBIP 24.85T</strain>
        <strain evidence="3">Type strain: CRBIP 24.85</strain>
    </source>
</reference>
<dbReference type="PROSITE" id="PS51898">
    <property type="entry name" value="TYR_RECOMBINASE"/>
    <property type="match status" value="1"/>
</dbReference>
<dbReference type="AlphaFoldDB" id="I7KNW6"/>
<dbReference type="PANTHER" id="PTHR30349:SF64">
    <property type="entry name" value="PROPHAGE INTEGRASE INTD-RELATED"/>
    <property type="match status" value="1"/>
</dbReference>
<dbReference type="GO" id="GO:0015074">
    <property type="term" value="P:DNA integration"/>
    <property type="evidence" value="ECO:0007669"/>
    <property type="project" value="InterPro"/>
</dbReference>
<dbReference type="InterPro" id="IPR013762">
    <property type="entry name" value="Integrase-like_cat_sf"/>
</dbReference>
<dbReference type="Proteomes" id="UP000051521">
    <property type="component" value="Unassembled WGS sequence"/>
</dbReference>
<accession>I7KNW6</accession>
<proteinExistence type="predicted"/>
<dbReference type="Pfam" id="PF00589">
    <property type="entry name" value="Phage_integrase"/>
    <property type="match status" value="1"/>
</dbReference>
<dbReference type="EMBL" id="AYZO01000014">
    <property type="protein sequence ID" value="KRN12027.1"/>
    <property type="molecule type" value="Genomic_DNA"/>
</dbReference>
<dbReference type="EMBL" id="CAKC01000044">
    <property type="protein sequence ID" value="CCI86954.1"/>
    <property type="molecule type" value="Genomic_DNA"/>
</dbReference>
<dbReference type="SUPFAM" id="SSF56349">
    <property type="entry name" value="DNA breaking-rejoining enzymes"/>
    <property type="match status" value="1"/>
</dbReference>
<feature type="domain" description="Tyr recombinase" evidence="2">
    <location>
        <begin position="1"/>
        <end position="97"/>
    </location>
</feature>
<dbReference type="PANTHER" id="PTHR30349">
    <property type="entry name" value="PHAGE INTEGRASE-RELATED"/>
    <property type="match status" value="1"/>
</dbReference>
<name>I7KNW6_9LACO</name>
<evidence type="ECO:0000313" key="3">
    <source>
        <dbReference type="EMBL" id="CCI86954.1"/>
    </source>
</evidence>
<reference evidence="4 6" key="2">
    <citation type="journal article" date="2015" name="Genome Announc.">
        <title>Expanding the biotechnology potential of lactobacilli through comparative genomics of 213 strains and associated genera.</title>
        <authorList>
            <person name="Sun Z."/>
            <person name="Harris H.M."/>
            <person name="McCann A."/>
            <person name="Guo C."/>
            <person name="Argimon S."/>
            <person name="Zhang W."/>
            <person name="Yang X."/>
            <person name="Jeffery I.B."/>
            <person name="Cooney J.C."/>
            <person name="Kagawa T.F."/>
            <person name="Liu W."/>
            <person name="Song Y."/>
            <person name="Salvetti E."/>
            <person name="Wrobel A."/>
            <person name="Rasinkangas P."/>
            <person name="Parkhill J."/>
            <person name="Rea M.C."/>
            <person name="O'Sullivan O."/>
            <person name="Ritari J."/>
            <person name="Douillard F.P."/>
            <person name="Paul Ross R."/>
            <person name="Yang R."/>
            <person name="Briner A.E."/>
            <person name="Felis G.E."/>
            <person name="de Vos W.M."/>
            <person name="Barrangou R."/>
            <person name="Klaenhammer T.R."/>
            <person name="Caufield P.W."/>
            <person name="Cui Y."/>
            <person name="Zhang H."/>
            <person name="O'Toole P.W."/>
        </authorList>
    </citation>
    <scope>NUCLEOTIDE SEQUENCE [LARGE SCALE GENOMIC DNA]</scope>
    <source>
        <strain evidence="4 6">DSM 23908</strain>
    </source>
</reference>
<dbReference type="InterPro" id="IPR002104">
    <property type="entry name" value="Integrase_catalytic"/>
</dbReference>
<keyword evidence="6" id="KW-1185">Reference proteome</keyword>
<dbReference type="InterPro" id="IPR011010">
    <property type="entry name" value="DNA_brk_join_enz"/>
</dbReference>
<gene>
    <name evidence="3" type="ORF">BN52_01215</name>
    <name evidence="4" type="ORF">FC38_GL000434</name>
</gene>
<protein>
    <submittedName>
        <fullName evidence="3 4">Integrase</fullName>
    </submittedName>
</protein>
<dbReference type="GO" id="GO:0006310">
    <property type="term" value="P:DNA recombination"/>
    <property type="evidence" value="ECO:0007669"/>
    <property type="project" value="UniProtKB-KW"/>
</dbReference>
<dbReference type="Proteomes" id="UP000009326">
    <property type="component" value="Unassembled WGS sequence"/>
</dbReference>
<dbReference type="PATRIC" id="fig|1423751.3.peg.456"/>